<dbReference type="PROSITE" id="PS51450">
    <property type="entry name" value="LRR"/>
    <property type="match status" value="1"/>
</dbReference>
<keyword evidence="9" id="KW-0472">Membrane</keyword>
<name>Q4BYM0_CROWT</name>
<dbReference type="InterPro" id="IPR013783">
    <property type="entry name" value="Ig-like_fold"/>
</dbReference>
<dbReference type="InterPro" id="IPR001611">
    <property type="entry name" value="Leu-rich_rpt"/>
</dbReference>
<keyword evidence="8" id="KW-1133">Transmembrane helix</keyword>
<dbReference type="GO" id="GO:0005509">
    <property type="term" value="F:calcium ion binding"/>
    <property type="evidence" value="ECO:0007669"/>
    <property type="project" value="InterPro"/>
</dbReference>
<dbReference type="SUPFAM" id="SSF141072">
    <property type="entry name" value="CalX-like"/>
    <property type="match status" value="1"/>
</dbReference>
<dbReference type="GO" id="GO:0003676">
    <property type="term" value="F:nucleic acid binding"/>
    <property type="evidence" value="ECO:0007669"/>
    <property type="project" value="InterPro"/>
</dbReference>
<dbReference type="KEGG" id="cwa:CwatDRAFT_2187"/>
<feature type="domain" description="Dystroglycan-type cadherin-like" evidence="12">
    <location>
        <begin position="439"/>
        <end position="529"/>
    </location>
</feature>
<evidence type="ECO:0000256" key="10">
    <source>
        <dbReference type="ARBA" id="ARBA00023180"/>
    </source>
</evidence>
<dbReference type="InterPro" id="IPR038081">
    <property type="entry name" value="CalX-like_sf"/>
</dbReference>
<dbReference type="Pfam" id="PF05345">
    <property type="entry name" value="He_PIG"/>
    <property type="match status" value="1"/>
</dbReference>
<dbReference type="PROSITE" id="PS00092">
    <property type="entry name" value="N6_MTASE"/>
    <property type="match status" value="1"/>
</dbReference>
<dbReference type="EMBL" id="AADV02000099">
    <property type="protein sequence ID" value="EAM49003.1"/>
    <property type="molecule type" value="Genomic_DNA"/>
</dbReference>
<dbReference type="SUPFAM" id="SSF49313">
    <property type="entry name" value="Cadherin-like"/>
    <property type="match status" value="1"/>
</dbReference>
<dbReference type="Proteomes" id="UP000003922">
    <property type="component" value="Unassembled WGS sequence"/>
</dbReference>
<keyword evidence="5" id="KW-0732">Signal</keyword>
<dbReference type="Pfam" id="PF03160">
    <property type="entry name" value="Calx-beta"/>
    <property type="match status" value="1"/>
</dbReference>
<feature type="domain" description="Calx-beta" evidence="11">
    <location>
        <begin position="2"/>
        <end position="95"/>
    </location>
</feature>
<organism evidence="13 14">
    <name type="scientific">Crocosphaera watsonii WH 8501</name>
    <dbReference type="NCBI Taxonomy" id="165597"/>
    <lineage>
        <taxon>Bacteria</taxon>
        <taxon>Bacillati</taxon>
        <taxon>Cyanobacteriota</taxon>
        <taxon>Cyanophyceae</taxon>
        <taxon>Oscillatoriophycideae</taxon>
        <taxon>Chroococcales</taxon>
        <taxon>Aphanothecaceae</taxon>
        <taxon>Crocosphaera</taxon>
    </lineage>
</organism>
<keyword evidence="3" id="KW-0433">Leucine-rich repeat</keyword>
<evidence type="ECO:0000256" key="2">
    <source>
        <dbReference type="ARBA" id="ARBA00022475"/>
    </source>
</evidence>
<dbReference type="InterPro" id="IPR002052">
    <property type="entry name" value="DNA_methylase_N6_adenine_CS"/>
</dbReference>
<dbReference type="GO" id="GO:0005886">
    <property type="term" value="C:plasma membrane"/>
    <property type="evidence" value="ECO:0007669"/>
    <property type="project" value="UniProtKB-SubCell"/>
</dbReference>
<dbReference type="GO" id="GO:0008168">
    <property type="term" value="F:methyltransferase activity"/>
    <property type="evidence" value="ECO:0007669"/>
    <property type="project" value="InterPro"/>
</dbReference>
<evidence type="ECO:0000256" key="4">
    <source>
        <dbReference type="ARBA" id="ARBA00022692"/>
    </source>
</evidence>
<keyword evidence="6" id="KW-0677">Repeat</keyword>
<dbReference type="SMART" id="SM00736">
    <property type="entry name" value="CADG"/>
    <property type="match status" value="1"/>
</dbReference>
<keyword evidence="7" id="KW-0106">Calcium</keyword>
<dbReference type="InterPro" id="IPR003644">
    <property type="entry name" value="Calx_beta"/>
</dbReference>
<gene>
    <name evidence="13" type="ORF">CwatDRAFT_2187</name>
</gene>
<keyword evidence="10" id="KW-0325">Glycoprotein</keyword>
<dbReference type="SUPFAM" id="SSF51120">
    <property type="entry name" value="beta-Roll"/>
    <property type="match status" value="1"/>
</dbReference>
<dbReference type="InterPro" id="IPR015919">
    <property type="entry name" value="Cadherin-like_sf"/>
</dbReference>
<dbReference type="FunFam" id="3.80.10.10:FF:000356">
    <property type="entry name" value="LRR receptor-like serine/threonine-protein kinase"/>
    <property type="match status" value="1"/>
</dbReference>
<evidence type="ECO:0000256" key="7">
    <source>
        <dbReference type="ARBA" id="ARBA00022837"/>
    </source>
</evidence>
<dbReference type="InterPro" id="IPR006644">
    <property type="entry name" value="Cadg"/>
</dbReference>
<keyword evidence="2" id="KW-1003">Cell membrane</keyword>
<dbReference type="Gene3D" id="2.150.10.10">
    <property type="entry name" value="Serralysin-like metalloprotease, C-terminal"/>
    <property type="match status" value="1"/>
</dbReference>
<dbReference type="Gene3D" id="2.60.40.2030">
    <property type="match status" value="1"/>
</dbReference>
<evidence type="ECO:0000313" key="14">
    <source>
        <dbReference type="Proteomes" id="UP000003922"/>
    </source>
</evidence>
<dbReference type="Pfam" id="PF12799">
    <property type="entry name" value="LRR_4"/>
    <property type="match status" value="1"/>
</dbReference>
<evidence type="ECO:0000256" key="9">
    <source>
        <dbReference type="ARBA" id="ARBA00023136"/>
    </source>
</evidence>
<keyword evidence="14" id="KW-1185">Reference proteome</keyword>
<comment type="caution">
    <text evidence="13">The sequence shown here is derived from an EMBL/GenBank/DDBJ whole genome shotgun (WGS) entry which is preliminary data.</text>
</comment>
<sequence length="927" mass="101753">MRNSGVEFGQVSYQVNEQQGYVLVAEIIRTGDLSLNSMVEVNVVGGTATEGSYEDYYYLNNYVEFYQEQSQEYVSIQLNNDSIIEGIETIELEIVSGEEGDNNNYVVGTQNTTTIEILDDDTVPDDQTGGFNILINNNYHNYQEENVKSYGGEEQDITGNVTLPDTDTINITGNNWKALDLAYTIAEDSVLTFEFKSDQRGEVQGIGLDKDTFLDTTLFQLDGTQDYGIQDFQYTDVGNWQSFTINLSDYYAVGEVKNYLVFANDDDSQSVSNSQFRNIELYDINGINGSIIDSDFQVLVALYNSTNGNNWYDNTGWNTLSNENVGDWYGVTVEGDRVVSLDLGSDNSALQQSVNNLVHAVALESGNNLSGEIPAELGNLSNLQQLDLSGNELSGDIPSELGNLSNLQELNLSSNELSGDIPETLTDRSFTLILENPPYVVSEIPDQDIQPNDPLNLDISGHFADLNEDTITYEAENLPEGLTLDATTGIITGQITTTGTYSITVTGIDNDGSISDTFDINVSEEKLDLNNYNRVTRDDQTLGEADTITLDHNLQTITLDRTYKDPVIFAPSVSFNGSQPASPRITNVTSNSFDIYMQEPSNMDGFHIPETLSYLVMEKGTYQLSDGTLLEVGSLDTDATTNSSDRNLTPWQTIEFDIDFGDTPVIFSQVQTYNESDFVRTRQQNATSNGFQVVMEEEEIKARNGEGHLNENIGYMAITSGSGNSNGVVFQAGSTDDSVTHGWSNIDFGDEFNNIPHFFASIATYEGPDPSTLRQQNLTTNGIQVKVQEDTTLDGETNHTTEVVNYLAMEGDNGLQGTAYDPLTGNTVIMGTEDDDYLLGLAENDTRIGKAGSDIFVLESDQGTDTIADFESGVDLIGLTGNLSFGSLTLTDLGDDTSVMFNNQQLAIIKEVETTDLTSNHFAEVTI</sequence>
<evidence type="ECO:0000256" key="5">
    <source>
        <dbReference type="ARBA" id="ARBA00022729"/>
    </source>
</evidence>
<reference evidence="13" key="2">
    <citation type="submission" date="2005-06" db="EMBL/GenBank/DDBJ databases">
        <title>Sequencing of the draft genome and assembly of Crocosphaera watsonii WH 8501.</title>
        <authorList>
            <consortium name="US DOE Joint Genome Institute (JGI-PGF)"/>
            <person name="Copeland A."/>
            <person name="Lucas S."/>
            <person name="Lapidus A."/>
            <person name="Barry K."/>
            <person name="Detter C."/>
            <person name="Glavina T."/>
            <person name="Hammon N."/>
            <person name="Israni S."/>
            <person name="Pitluck S."/>
            <person name="Richardson P."/>
        </authorList>
    </citation>
    <scope>NUCLEOTIDE SEQUENCE [LARGE SCALE GENOMIC DNA]</scope>
    <source>
        <strain evidence="13">WH 8501</strain>
    </source>
</reference>
<dbReference type="PRINTS" id="PR00019">
    <property type="entry name" value="LEURICHRPT"/>
</dbReference>
<dbReference type="InterPro" id="IPR032675">
    <property type="entry name" value="LRR_dom_sf"/>
</dbReference>
<dbReference type="SUPFAM" id="SSF52058">
    <property type="entry name" value="L domain-like"/>
    <property type="match status" value="1"/>
</dbReference>
<dbReference type="InterPro" id="IPR025875">
    <property type="entry name" value="Leu-rich_rpt_4"/>
</dbReference>
<dbReference type="RefSeq" id="WP_007307248.1">
    <property type="nucleotide sequence ID" value="NZ_AADV02000099.1"/>
</dbReference>
<evidence type="ECO:0000256" key="3">
    <source>
        <dbReference type="ARBA" id="ARBA00022614"/>
    </source>
</evidence>
<dbReference type="SMART" id="SM00237">
    <property type="entry name" value="Calx_beta"/>
    <property type="match status" value="1"/>
</dbReference>
<accession>Q4BYM0</accession>
<protein>
    <submittedName>
        <fullName evidence="13">Leucine-rich repeat:Na-Ca exchanger/integrin-beta4:Putative Ig</fullName>
    </submittedName>
</protein>
<dbReference type="Gene3D" id="3.80.10.10">
    <property type="entry name" value="Ribonuclease Inhibitor"/>
    <property type="match status" value="1"/>
</dbReference>
<reference evidence="13" key="3">
    <citation type="submission" date="2016-12" db="EMBL/GenBank/DDBJ databases">
        <title>Annotation of the draft genome assembly of Crocosphaera watsonii WH 8501.</title>
        <authorList>
            <consortium name="US DOE Joint Genome Institute (JGI-ORNL)"/>
            <person name="Larimer F."/>
            <person name="Land M."/>
        </authorList>
    </citation>
    <scope>NUCLEOTIDE SEQUENCE</scope>
    <source>
        <strain evidence="13">WH 8501</strain>
    </source>
</reference>
<evidence type="ECO:0000256" key="8">
    <source>
        <dbReference type="ARBA" id="ARBA00022989"/>
    </source>
</evidence>
<evidence type="ECO:0000259" key="12">
    <source>
        <dbReference type="SMART" id="SM00736"/>
    </source>
</evidence>
<dbReference type="GO" id="GO:0032259">
    <property type="term" value="P:methylation"/>
    <property type="evidence" value="ECO:0007669"/>
    <property type="project" value="InterPro"/>
</dbReference>
<dbReference type="PANTHER" id="PTHR47988">
    <property type="entry name" value="SOMATIC EMBRYOGENESIS RECEPTOR KINASE 1"/>
    <property type="match status" value="1"/>
</dbReference>
<evidence type="ECO:0000256" key="1">
    <source>
        <dbReference type="ARBA" id="ARBA00004251"/>
    </source>
</evidence>
<comment type="subcellular location">
    <subcellularLocation>
        <location evidence="1">Cell membrane</location>
        <topology evidence="1">Single-pass type I membrane protein</topology>
    </subcellularLocation>
</comment>
<dbReference type="GO" id="GO:0007229">
    <property type="term" value="P:integrin-mediated signaling pathway"/>
    <property type="evidence" value="ECO:0007669"/>
    <property type="project" value="UniProtKB-KW"/>
</dbReference>
<dbReference type="OrthoDB" id="570067at2"/>
<reference evidence="13" key="1">
    <citation type="submission" date="2004-02" db="EMBL/GenBank/DDBJ databases">
        <authorList>
            <consortium name="DOE Joint Genome Institute"/>
        </authorList>
    </citation>
    <scope>NUCLEOTIDE SEQUENCE [LARGE SCALE GENOMIC DNA]</scope>
    <source>
        <strain evidence="13">WH 8501</strain>
    </source>
</reference>
<dbReference type="AlphaFoldDB" id="Q4BYM0"/>
<evidence type="ECO:0000259" key="11">
    <source>
        <dbReference type="SMART" id="SM00237"/>
    </source>
</evidence>
<keyword evidence="4" id="KW-0812">Transmembrane</keyword>
<evidence type="ECO:0000256" key="6">
    <source>
        <dbReference type="ARBA" id="ARBA00022737"/>
    </source>
</evidence>
<evidence type="ECO:0000313" key="13">
    <source>
        <dbReference type="EMBL" id="EAM49003.1"/>
    </source>
</evidence>
<proteinExistence type="predicted"/>
<dbReference type="Gene3D" id="2.60.40.10">
    <property type="entry name" value="Immunoglobulins"/>
    <property type="match status" value="1"/>
</dbReference>
<dbReference type="InterPro" id="IPR011049">
    <property type="entry name" value="Serralysin-like_metalloprot_C"/>
</dbReference>